<evidence type="ECO:0000313" key="2">
    <source>
        <dbReference type="EMBL" id="MPM80804.1"/>
    </source>
</evidence>
<dbReference type="Gene3D" id="1.10.260.40">
    <property type="entry name" value="lambda repressor-like DNA-binding domains"/>
    <property type="match status" value="1"/>
</dbReference>
<reference evidence="2" key="1">
    <citation type="submission" date="2019-08" db="EMBL/GenBank/DDBJ databases">
        <authorList>
            <person name="Kucharzyk K."/>
            <person name="Murdoch R.W."/>
            <person name="Higgins S."/>
            <person name="Loffler F."/>
        </authorList>
    </citation>
    <scope>NUCLEOTIDE SEQUENCE</scope>
</reference>
<dbReference type="EMBL" id="VSSQ01030315">
    <property type="protein sequence ID" value="MPM80804.1"/>
    <property type="molecule type" value="Genomic_DNA"/>
</dbReference>
<dbReference type="AlphaFoldDB" id="A0A645CV76"/>
<dbReference type="InterPro" id="IPR010982">
    <property type="entry name" value="Lambda_DNA-bd_dom_sf"/>
</dbReference>
<dbReference type="GO" id="GO:0003677">
    <property type="term" value="F:DNA binding"/>
    <property type="evidence" value="ECO:0007669"/>
    <property type="project" value="InterPro"/>
</dbReference>
<protein>
    <recommendedName>
        <fullName evidence="1">HTH cro/C1-type domain-containing protein</fullName>
    </recommendedName>
</protein>
<accession>A0A645CV76</accession>
<feature type="domain" description="HTH cro/C1-type" evidence="1">
    <location>
        <begin position="49"/>
        <end position="87"/>
    </location>
</feature>
<dbReference type="SUPFAM" id="SSF47413">
    <property type="entry name" value="lambda repressor-like DNA-binding domains"/>
    <property type="match status" value="1"/>
</dbReference>
<dbReference type="InterPro" id="IPR001387">
    <property type="entry name" value="Cro/C1-type_HTH"/>
</dbReference>
<gene>
    <name evidence="2" type="ORF">SDC9_127854</name>
</gene>
<organism evidence="2">
    <name type="scientific">bioreactor metagenome</name>
    <dbReference type="NCBI Taxonomy" id="1076179"/>
    <lineage>
        <taxon>unclassified sequences</taxon>
        <taxon>metagenomes</taxon>
        <taxon>ecological metagenomes</taxon>
    </lineage>
</organism>
<dbReference type="SMART" id="SM00530">
    <property type="entry name" value="HTH_XRE"/>
    <property type="match status" value="1"/>
</dbReference>
<proteinExistence type="predicted"/>
<evidence type="ECO:0000259" key="1">
    <source>
        <dbReference type="PROSITE" id="PS50943"/>
    </source>
</evidence>
<dbReference type="CDD" id="cd00093">
    <property type="entry name" value="HTH_XRE"/>
    <property type="match status" value="1"/>
</dbReference>
<name>A0A645CV76_9ZZZZ</name>
<dbReference type="PROSITE" id="PS50943">
    <property type="entry name" value="HTH_CROC1"/>
    <property type="match status" value="1"/>
</dbReference>
<dbReference type="Pfam" id="PF01381">
    <property type="entry name" value="HTH_3"/>
    <property type="match status" value="1"/>
</dbReference>
<comment type="caution">
    <text evidence="2">The sequence shown here is derived from an EMBL/GenBank/DDBJ whole genome shotgun (WGS) entry which is preliminary data.</text>
</comment>
<sequence>MSISFFKLWLELFWKGAILKDKAIKLSNNVQAIKNLVVSHGYNGNTFTKKIGYSNSIYYQWMSGKKEPELETLYNIADFFNVKFDDYFVRPNIKTIEEKRVKPENRSIEIQEDRIPYNDGELFHMFQQLDERAKDIIRTIIRLEYQKLNKNETDSIIKETDN</sequence>